<dbReference type="RefSeq" id="WP_189765281.1">
    <property type="nucleotide sequence ID" value="NZ_VOOS01000021.1"/>
</dbReference>
<gene>
    <name evidence="1" type="ORF">FRY74_12780</name>
</gene>
<dbReference type="InterPro" id="IPR043504">
    <property type="entry name" value="Peptidase_S1_PA_chymotrypsin"/>
</dbReference>
<evidence type="ECO:0000313" key="1">
    <source>
        <dbReference type="EMBL" id="TXB63328.1"/>
    </source>
</evidence>
<proteinExistence type="predicted"/>
<feature type="non-terminal residue" evidence="1">
    <location>
        <position position="180"/>
    </location>
</feature>
<keyword evidence="2" id="KW-1185">Reference proteome</keyword>
<protein>
    <submittedName>
        <fullName evidence="1">Adhesin</fullName>
    </submittedName>
</protein>
<evidence type="ECO:0000313" key="2">
    <source>
        <dbReference type="Proteomes" id="UP000321721"/>
    </source>
</evidence>
<feature type="non-terminal residue" evidence="1">
    <location>
        <position position="1"/>
    </location>
</feature>
<accession>A0A5C6RLT6</accession>
<dbReference type="EMBL" id="VOOS01000021">
    <property type="protein sequence ID" value="TXB63328.1"/>
    <property type="molecule type" value="Genomic_DNA"/>
</dbReference>
<dbReference type="Gene3D" id="2.40.10.10">
    <property type="entry name" value="Trypsin-like serine proteases"/>
    <property type="match status" value="2"/>
</dbReference>
<dbReference type="InterPro" id="IPR025667">
    <property type="entry name" value="SprB_repeat"/>
</dbReference>
<dbReference type="Proteomes" id="UP000321721">
    <property type="component" value="Unassembled WGS sequence"/>
</dbReference>
<organism evidence="1 2">
    <name type="scientific">Vicingus serpentipes</name>
    <dbReference type="NCBI Taxonomy" id="1926625"/>
    <lineage>
        <taxon>Bacteria</taxon>
        <taxon>Pseudomonadati</taxon>
        <taxon>Bacteroidota</taxon>
        <taxon>Flavobacteriia</taxon>
        <taxon>Flavobacteriales</taxon>
        <taxon>Vicingaceae</taxon>
        <taxon>Vicingus</taxon>
    </lineage>
</organism>
<comment type="caution">
    <text evidence="1">The sequence shown here is derived from an EMBL/GenBank/DDBJ whole genome shotgun (WGS) entry which is preliminary data.</text>
</comment>
<sequence>SYNWSNTDIDSIAQNLSASTYSLTVTDNNGCSVDSSVIITQPDLLSASISNLNVSCNGGNDGQATVTVNGGTSPYSYNWSNGDTTPTADSLTAGTYTITITDSLGCSWTDSITISQPQPLDFTFSQVNVSCNTGNDGQASVTVTGGALPFNYLWSTTEISNAINGLTANTYSLTVTDNNG</sequence>
<name>A0A5C6RLT6_9FLAO</name>
<reference evidence="1 2" key="1">
    <citation type="submission" date="2019-08" db="EMBL/GenBank/DDBJ databases">
        <title>Genome of Vicingus serpentipes NCIMB 15042.</title>
        <authorList>
            <person name="Bowman J.P."/>
        </authorList>
    </citation>
    <scope>NUCLEOTIDE SEQUENCE [LARGE SCALE GENOMIC DNA]</scope>
    <source>
        <strain evidence="1 2">NCIMB 15042</strain>
    </source>
</reference>
<dbReference type="AlphaFoldDB" id="A0A5C6RLT6"/>
<dbReference type="Pfam" id="PF13573">
    <property type="entry name" value="SprB"/>
    <property type="match status" value="2"/>
</dbReference>